<comment type="caution">
    <text evidence="2">The sequence shown here is derived from an EMBL/GenBank/DDBJ whole genome shotgun (WGS) entry which is preliminary data.</text>
</comment>
<protein>
    <submittedName>
        <fullName evidence="2">16583_t:CDS:1</fullName>
    </submittedName>
</protein>
<feature type="non-terminal residue" evidence="2">
    <location>
        <position position="93"/>
    </location>
</feature>
<dbReference type="EMBL" id="CAJVQA010053515">
    <property type="protein sequence ID" value="CAG8823847.1"/>
    <property type="molecule type" value="Genomic_DNA"/>
</dbReference>
<gene>
    <name evidence="2" type="ORF">CPELLU_LOCUS19941</name>
</gene>
<organism evidence="2 3">
    <name type="scientific">Cetraspora pellucida</name>
    <dbReference type="NCBI Taxonomy" id="1433469"/>
    <lineage>
        <taxon>Eukaryota</taxon>
        <taxon>Fungi</taxon>
        <taxon>Fungi incertae sedis</taxon>
        <taxon>Mucoromycota</taxon>
        <taxon>Glomeromycotina</taxon>
        <taxon>Glomeromycetes</taxon>
        <taxon>Diversisporales</taxon>
        <taxon>Gigasporaceae</taxon>
        <taxon>Cetraspora</taxon>
    </lineage>
</organism>
<dbReference type="Proteomes" id="UP000789759">
    <property type="component" value="Unassembled WGS sequence"/>
</dbReference>
<reference evidence="2" key="1">
    <citation type="submission" date="2021-06" db="EMBL/GenBank/DDBJ databases">
        <authorList>
            <person name="Kallberg Y."/>
            <person name="Tangrot J."/>
            <person name="Rosling A."/>
        </authorList>
    </citation>
    <scope>NUCLEOTIDE SEQUENCE</scope>
    <source>
        <strain evidence="2">FL966</strain>
    </source>
</reference>
<proteinExistence type="predicted"/>
<accession>A0A9N9KDR5</accession>
<evidence type="ECO:0000313" key="3">
    <source>
        <dbReference type="Proteomes" id="UP000789759"/>
    </source>
</evidence>
<feature type="region of interest" description="Disordered" evidence="1">
    <location>
        <begin position="1"/>
        <end position="29"/>
    </location>
</feature>
<name>A0A9N9KDR5_9GLOM</name>
<evidence type="ECO:0000256" key="1">
    <source>
        <dbReference type="SAM" id="MobiDB-lite"/>
    </source>
</evidence>
<sequence length="93" mass="10527">DPFKVTPILDNDIRTSSSSHDSCSHLEPEKLSRIPSNTSTITTNPETLESTYDNEINESELRRRRINVEAADRISITPDIINTTVEPDFIVEQ</sequence>
<evidence type="ECO:0000313" key="2">
    <source>
        <dbReference type="EMBL" id="CAG8823847.1"/>
    </source>
</evidence>
<feature type="non-terminal residue" evidence="2">
    <location>
        <position position="1"/>
    </location>
</feature>
<dbReference type="AlphaFoldDB" id="A0A9N9KDR5"/>
<keyword evidence="3" id="KW-1185">Reference proteome</keyword>